<dbReference type="GO" id="GO:0048786">
    <property type="term" value="C:presynaptic active zone"/>
    <property type="evidence" value="ECO:0007669"/>
    <property type="project" value="TreeGrafter"/>
</dbReference>
<evidence type="ECO:0000256" key="2">
    <source>
        <dbReference type="ARBA" id="ARBA00023054"/>
    </source>
</evidence>
<dbReference type="FunFam" id="1.10.150.50:FF:000007">
    <property type="entry name" value="Liprin-beta-1 isoform 1"/>
    <property type="match status" value="1"/>
</dbReference>
<dbReference type="OrthoDB" id="6516566at2759"/>
<dbReference type="EMBL" id="CAJHNH020000244">
    <property type="protein sequence ID" value="CAG5116366.1"/>
    <property type="molecule type" value="Genomic_DNA"/>
</dbReference>
<sequence length="171" mass="19428">EIVLWTNHRVMEWLRTIDLSEYAPNLRGSGVHGALMVLEPRFNSELFAVLLSIPPSKTLLRRHLNTHFISLIGPETQTKKREHESEPTYVPLLPGSKVKKGKFGLFNHKKIRSDTEPEGFICPPEPNGKHSNGKHYDTTARDFGAYSHEINTLTNMLSHEKFLESAKTSNV</sequence>
<dbReference type="PANTHER" id="PTHR12587">
    <property type="entry name" value="LAR INTERACTING PROTEIN LIP -RELATED PROTEIN"/>
    <property type="match status" value="1"/>
</dbReference>
<dbReference type="PROSITE" id="PS50105">
    <property type="entry name" value="SAM_DOMAIN"/>
    <property type="match status" value="1"/>
</dbReference>
<dbReference type="CDD" id="cd09569">
    <property type="entry name" value="SAM_liprin-beta1_2_repeat3"/>
    <property type="match status" value="1"/>
</dbReference>
<dbReference type="Gene3D" id="1.10.150.50">
    <property type="entry name" value="Transcription Factor, Ets-1"/>
    <property type="match status" value="1"/>
</dbReference>
<name>A0A8S3YPT9_9EUPU</name>
<dbReference type="Pfam" id="PF07647">
    <property type="entry name" value="SAM_2"/>
    <property type="match status" value="1"/>
</dbReference>
<dbReference type="GO" id="GO:0007528">
    <property type="term" value="P:neuromuscular junction development"/>
    <property type="evidence" value="ECO:0007669"/>
    <property type="project" value="TreeGrafter"/>
</dbReference>
<evidence type="ECO:0000256" key="1">
    <source>
        <dbReference type="ARBA" id="ARBA00022737"/>
    </source>
</evidence>
<feature type="non-terminal residue" evidence="4">
    <location>
        <position position="1"/>
    </location>
</feature>
<accession>A0A8S3YPT9</accession>
<feature type="domain" description="SAM" evidence="3">
    <location>
        <begin position="5"/>
        <end position="36"/>
    </location>
</feature>
<dbReference type="SUPFAM" id="SSF47769">
    <property type="entry name" value="SAM/Pointed domain"/>
    <property type="match status" value="1"/>
</dbReference>
<keyword evidence="2" id="KW-0175">Coiled coil</keyword>
<dbReference type="InterPro" id="IPR013761">
    <property type="entry name" value="SAM/pointed_sf"/>
</dbReference>
<dbReference type="InterPro" id="IPR037619">
    <property type="entry name" value="LIPB1/2_SAM_3rd"/>
</dbReference>
<evidence type="ECO:0000313" key="4">
    <source>
        <dbReference type="EMBL" id="CAG5116366.1"/>
    </source>
</evidence>
<dbReference type="AlphaFoldDB" id="A0A8S3YPT9"/>
<organism evidence="4 5">
    <name type="scientific">Candidula unifasciata</name>
    <dbReference type="NCBI Taxonomy" id="100452"/>
    <lineage>
        <taxon>Eukaryota</taxon>
        <taxon>Metazoa</taxon>
        <taxon>Spiralia</taxon>
        <taxon>Lophotrochozoa</taxon>
        <taxon>Mollusca</taxon>
        <taxon>Gastropoda</taxon>
        <taxon>Heterobranchia</taxon>
        <taxon>Euthyneura</taxon>
        <taxon>Panpulmonata</taxon>
        <taxon>Eupulmonata</taxon>
        <taxon>Stylommatophora</taxon>
        <taxon>Helicina</taxon>
        <taxon>Helicoidea</taxon>
        <taxon>Geomitridae</taxon>
        <taxon>Candidula</taxon>
    </lineage>
</organism>
<keyword evidence="1" id="KW-0677">Repeat</keyword>
<comment type="caution">
    <text evidence="4">The sequence shown here is derived from an EMBL/GenBank/DDBJ whole genome shotgun (WGS) entry which is preliminary data.</text>
</comment>
<proteinExistence type="predicted"/>
<evidence type="ECO:0000313" key="5">
    <source>
        <dbReference type="Proteomes" id="UP000678393"/>
    </source>
</evidence>
<dbReference type="InterPro" id="IPR001660">
    <property type="entry name" value="SAM"/>
</dbReference>
<protein>
    <recommendedName>
        <fullName evidence="3">SAM domain-containing protein</fullName>
    </recommendedName>
</protein>
<dbReference type="Proteomes" id="UP000678393">
    <property type="component" value="Unassembled WGS sequence"/>
</dbReference>
<evidence type="ECO:0000259" key="3">
    <source>
        <dbReference type="PROSITE" id="PS50105"/>
    </source>
</evidence>
<dbReference type="InterPro" id="IPR029515">
    <property type="entry name" value="Liprin"/>
</dbReference>
<dbReference type="PANTHER" id="PTHR12587:SF14">
    <property type="entry name" value="AT31531P"/>
    <property type="match status" value="1"/>
</dbReference>
<reference evidence="4" key="1">
    <citation type="submission" date="2021-04" db="EMBL/GenBank/DDBJ databases">
        <authorList>
            <consortium name="Molecular Ecology Group"/>
        </authorList>
    </citation>
    <scope>NUCLEOTIDE SEQUENCE</scope>
</reference>
<keyword evidence="5" id="KW-1185">Reference proteome</keyword>
<gene>
    <name evidence="4" type="ORF">CUNI_LOCUS1924</name>
</gene>